<dbReference type="InterPro" id="IPR018960">
    <property type="entry name" value="DUF1990"/>
</dbReference>
<proteinExistence type="predicted"/>
<dbReference type="Pfam" id="PF09348">
    <property type="entry name" value="DUF1990"/>
    <property type="match status" value="1"/>
</dbReference>
<dbReference type="RefSeq" id="WP_077968731.1">
    <property type="nucleotide sequence ID" value="NZ_CP045178.1"/>
</dbReference>
<evidence type="ECO:0000313" key="3">
    <source>
        <dbReference type="Proteomes" id="UP000190539"/>
    </source>
</evidence>
<protein>
    <recommendedName>
        <fullName evidence="1">DUF1990 domain-containing protein</fullName>
    </recommendedName>
</protein>
<keyword evidence="3" id="KW-1185">Reference proteome</keyword>
<organism evidence="2 3">
    <name type="scientific">Streptomyces tsukubensis</name>
    <dbReference type="NCBI Taxonomy" id="83656"/>
    <lineage>
        <taxon>Bacteria</taxon>
        <taxon>Bacillati</taxon>
        <taxon>Actinomycetota</taxon>
        <taxon>Actinomycetes</taxon>
        <taxon>Kitasatosporales</taxon>
        <taxon>Streptomycetaceae</taxon>
        <taxon>Streptomyces</taxon>
    </lineage>
</organism>
<name>A0A1V4A9B0_9ACTN</name>
<dbReference type="OrthoDB" id="120660at2"/>
<evidence type="ECO:0000259" key="1">
    <source>
        <dbReference type="Pfam" id="PF09348"/>
    </source>
</evidence>
<dbReference type="STRING" id="83656.B1H18_15700"/>
<dbReference type="Proteomes" id="UP000190539">
    <property type="component" value="Unassembled WGS sequence"/>
</dbReference>
<feature type="domain" description="DUF1990" evidence="1">
    <location>
        <begin position="35"/>
        <end position="199"/>
    </location>
</feature>
<comment type="caution">
    <text evidence="2">The sequence shown here is derived from an EMBL/GenBank/DDBJ whole genome shotgun (WGS) entry which is preliminary data.</text>
</comment>
<accession>A0A1V4A9B0</accession>
<sequence length="240" mass="26801">MAREWRLHSAEAAAKLLSLRDLPVNYSLPPGRTPAPEQGWHVDALRQWVAREPPGDPVPGGAWDIACGLVRDYQFPAPGILGGLYRRDDELLGRNMLLEGRFCGLRFDMGVRVTSVTDEVRGEGEAAQRVWGWGYRTLLGHLEEGELTYEVIKHLTSGDVEFRISGYSRRAPIPNPLVRVGFMVFGRMTQRRFYRHSAERLRVLTQAEVRGAPPVRPHPVPGGDGNLVVAPSRSRAYGVL</sequence>
<dbReference type="EMBL" id="MVFC01000011">
    <property type="protein sequence ID" value="OON78810.1"/>
    <property type="molecule type" value="Genomic_DNA"/>
</dbReference>
<evidence type="ECO:0000313" key="2">
    <source>
        <dbReference type="EMBL" id="OON78810.1"/>
    </source>
</evidence>
<reference evidence="2 3" key="1">
    <citation type="submission" date="2017-02" db="EMBL/GenBank/DDBJ databases">
        <title>Draft Genome Sequence of Streptomyces tsukubaensis F601, a Producer of the immunosuppressant tacrolimus FK506.</title>
        <authorList>
            <person name="Zong G."/>
            <person name="Zhong C."/>
            <person name="Fu J."/>
            <person name="Qin R."/>
            <person name="Cao G."/>
        </authorList>
    </citation>
    <scope>NUCLEOTIDE SEQUENCE [LARGE SCALE GENOMIC DNA]</scope>
    <source>
        <strain evidence="2 3">F601</strain>
    </source>
</reference>
<gene>
    <name evidence="2" type="ORF">B1H18_15700</name>
</gene>
<dbReference type="AlphaFoldDB" id="A0A1V4A9B0"/>